<dbReference type="Proteomes" id="UP000219546">
    <property type="component" value="Unassembled WGS sequence"/>
</dbReference>
<name>A0A285CW75_9BACI</name>
<evidence type="ECO:0000313" key="3">
    <source>
        <dbReference type="Proteomes" id="UP000219546"/>
    </source>
</evidence>
<dbReference type="InterPro" id="IPR019668">
    <property type="entry name" value="Uncharacterised_YtzC"/>
</dbReference>
<protein>
    <submittedName>
        <fullName evidence="2">Uncharacterized protein DUF2524</fullName>
    </submittedName>
</protein>
<proteinExistence type="predicted"/>
<evidence type="ECO:0000256" key="1">
    <source>
        <dbReference type="SAM" id="Coils"/>
    </source>
</evidence>
<sequence>MATRSSMDAFLQRCEDTLRNAQEQYLAGQRQEHYHDLEYTQSLQGLEDVISELQIMAHSANAQQREQLYRMRLQIEQLQNKMILLNH</sequence>
<keyword evidence="1" id="KW-0175">Coiled coil</keyword>
<dbReference type="AlphaFoldDB" id="A0A285CW75"/>
<dbReference type="OrthoDB" id="2970872at2"/>
<organism evidence="2 3">
    <name type="scientific">Bacillus oleivorans</name>
    <dbReference type="NCBI Taxonomy" id="1448271"/>
    <lineage>
        <taxon>Bacteria</taxon>
        <taxon>Bacillati</taxon>
        <taxon>Bacillota</taxon>
        <taxon>Bacilli</taxon>
        <taxon>Bacillales</taxon>
        <taxon>Bacillaceae</taxon>
        <taxon>Bacillus</taxon>
    </lineage>
</organism>
<gene>
    <name evidence="2" type="ORF">SAMN05877753_10593</name>
</gene>
<accession>A0A285CW75</accession>
<dbReference type="Pfam" id="PF10732">
    <property type="entry name" value="DUF2524"/>
    <property type="match status" value="1"/>
</dbReference>
<keyword evidence="3" id="KW-1185">Reference proteome</keyword>
<reference evidence="2 3" key="1">
    <citation type="submission" date="2017-08" db="EMBL/GenBank/DDBJ databases">
        <authorList>
            <person name="de Groot N.N."/>
        </authorList>
    </citation>
    <scope>NUCLEOTIDE SEQUENCE [LARGE SCALE GENOMIC DNA]</scope>
    <source>
        <strain evidence="2 3">JC228</strain>
    </source>
</reference>
<dbReference type="RefSeq" id="WP_097158910.1">
    <property type="nucleotide sequence ID" value="NZ_JBEPMQ010000004.1"/>
</dbReference>
<feature type="coiled-coil region" evidence="1">
    <location>
        <begin position="11"/>
        <end position="81"/>
    </location>
</feature>
<evidence type="ECO:0000313" key="2">
    <source>
        <dbReference type="EMBL" id="SNX71286.1"/>
    </source>
</evidence>
<dbReference type="EMBL" id="OAOP01000005">
    <property type="protein sequence ID" value="SNX71286.1"/>
    <property type="molecule type" value="Genomic_DNA"/>
</dbReference>